<feature type="compositionally biased region" description="Acidic residues" evidence="1">
    <location>
        <begin position="29"/>
        <end position="39"/>
    </location>
</feature>
<evidence type="ECO:0000256" key="1">
    <source>
        <dbReference type="SAM" id="MobiDB-lite"/>
    </source>
</evidence>
<feature type="compositionally biased region" description="Acidic residues" evidence="1">
    <location>
        <begin position="62"/>
        <end position="71"/>
    </location>
</feature>
<gene>
    <name evidence="2" type="ORF">FNYG_15971</name>
</gene>
<dbReference type="EMBL" id="MTQA01000895">
    <property type="protein sequence ID" value="PNP50256.1"/>
    <property type="molecule type" value="Genomic_DNA"/>
</dbReference>
<evidence type="ECO:0000313" key="2">
    <source>
        <dbReference type="EMBL" id="PNP50256.1"/>
    </source>
</evidence>
<name>A0A2K0TXN6_GIBNY</name>
<reference evidence="2 3" key="1">
    <citation type="submission" date="2017-06" db="EMBL/GenBank/DDBJ databases">
        <title>Genome of Fusarium nygamai isolate CS10214.</title>
        <authorList>
            <person name="Gardiner D.M."/>
            <person name="Obanor F."/>
            <person name="Kazan K."/>
        </authorList>
    </citation>
    <scope>NUCLEOTIDE SEQUENCE [LARGE SCALE GENOMIC DNA]</scope>
    <source>
        <strain evidence="2 3">CS10214</strain>
    </source>
</reference>
<feature type="region of interest" description="Disordered" evidence="1">
    <location>
        <begin position="1"/>
        <end position="71"/>
    </location>
</feature>
<dbReference type="AlphaFoldDB" id="A0A2K0TXN6"/>
<proteinExistence type="predicted"/>
<keyword evidence="3" id="KW-1185">Reference proteome</keyword>
<evidence type="ECO:0000313" key="3">
    <source>
        <dbReference type="Proteomes" id="UP000236664"/>
    </source>
</evidence>
<accession>A0A2K0TXN6</accession>
<organism evidence="2 3">
    <name type="scientific">Gibberella nygamai</name>
    <name type="common">Bean root rot disease fungus</name>
    <name type="synonym">Fusarium nygamai</name>
    <dbReference type="NCBI Taxonomy" id="42673"/>
    <lineage>
        <taxon>Eukaryota</taxon>
        <taxon>Fungi</taxon>
        <taxon>Dikarya</taxon>
        <taxon>Ascomycota</taxon>
        <taxon>Pezizomycotina</taxon>
        <taxon>Sordariomycetes</taxon>
        <taxon>Hypocreomycetidae</taxon>
        <taxon>Hypocreales</taxon>
        <taxon>Nectriaceae</taxon>
        <taxon>Fusarium</taxon>
        <taxon>Fusarium fujikuroi species complex</taxon>
    </lineage>
</organism>
<sequence length="71" mass="8485">MLRQLWFDPAWDTQRPPGQDTVQQCYDKDEFEESEDESDYGSMDDKEDDKEDTRGFNMPFEKDDDVSVEDH</sequence>
<comment type="caution">
    <text evidence="2">The sequence shown here is derived from an EMBL/GenBank/DDBJ whole genome shotgun (WGS) entry which is preliminary data.</text>
</comment>
<dbReference type="Proteomes" id="UP000236664">
    <property type="component" value="Unassembled WGS sequence"/>
</dbReference>
<protein>
    <submittedName>
        <fullName evidence="2">Uncharacterized protein</fullName>
    </submittedName>
</protein>